<accession>A0A4R2KHD5</accession>
<organism evidence="2 3">
    <name type="scientific">Chromatocurvus halotolerans</name>
    <dbReference type="NCBI Taxonomy" id="1132028"/>
    <lineage>
        <taxon>Bacteria</taxon>
        <taxon>Pseudomonadati</taxon>
        <taxon>Pseudomonadota</taxon>
        <taxon>Gammaproteobacteria</taxon>
        <taxon>Cellvibrionales</taxon>
        <taxon>Halieaceae</taxon>
        <taxon>Chromatocurvus</taxon>
    </lineage>
</organism>
<dbReference type="InterPro" id="IPR029058">
    <property type="entry name" value="AB_hydrolase_fold"/>
</dbReference>
<dbReference type="RefSeq" id="WP_117319484.1">
    <property type="nucleotide sequence ID" value="NZ_QQSW01000028.1"/>
</dbReference>
<comment type="caution">
    <text evidence="2">The sequence shown here is derived from an EMBL/GenBank/DDBJ whole genome shotgun (WGS) entry which is preliminary data.</text>
</comment>
<evidence type="ECO:0000313" key="3">
    <source>
        <dbReference type="Proteomes" id="UP000294980"/>
    </source>
</evidence>
<dbReference type="PROSITE" id="PS51257">
    <property type="entry name" value="PROKAR_LIPOPROTEIN"/>
    <property type="match status" value="1"/>
</dbReference>
<dbReference type="AlphaFoldDB" id="A0A4R2KHD5"/>
<sequence>MRPIRYAATAVLVAVGLAVSACQSPGMQELAATHALRLETVRDPLPMRLLHRAPDDDIETLRLYISGDGMPWRDGQPTNNPTGSRLPLGLKLFLRDPDAHGYIGRPCYHFNGALPPGCVNTLWTSQRYSEDVVAALTGQIRLLAQRYDRQAIELIGHSGGGTLALLVSSRMAEVTRVITVAALLDPDAWVAFHDLLPLPGSLSPMTRPRLLHTDEVHFMGGEDDVVPPALARDYQQRYPQARLMIIEGFEHRCCWESHWPDLLQRAD</sequence>
<dbReference type="SUPFAM" id="SSF53474">
    <property type="entry name" value="alpha/beta-Hydrolases"/>
    <property type="match status" value="1"/>
</dbReference>
<evidence type="ECO:0000313" key="2">
    <source>
        <dbReference type="EMBL" id="TCO71767.1"/>
    </source>
</evidence>
<name>A0A4R2KHD5_9GAMM</name>
<protein>
    <recommendedName>
        <fullName evidence="4">Alpha/beta hydrolase</fullName>
    </recommendedName>
</protein>
<feature type="chain" id="PRO_5021009356" description="Alpha/beta hydrolase" evidence="1">
    <location>
        <begin position="22"/>
        <end position="267"/>
    </location>
</feature>
<reference evidence="2 3" key="1">
    <citation type="submission" date="2019-03" db="EMBL/GenBank/DDBJ databases">
        <title>Genomic Encyclopedia of Type Strains, Phase IV (KMG-IV): sequencing the most valuable type-strain genomes for metagenomic binning, comparative biology and taxonomic classification.</title>
        <authorList>
            <person name="Goeker M."/>
        </authorList>
    </citation>
    <scope>NUCLEOTIDE SEQUENCE [LARGE SCALE GENOMIC DNA]</scope>
    <source>
        <strain evidence="2 3">DSM 23344</strain>
    </source>
</reference>
<feature type="signal peptide" evidence="1">
    <location>
        <begin position="1"/>
        <end position="21"/>
    </location>
</feature>
<dbReference type="Proteomes" id="UP000294980">
    <property type="component" value="Unassembled WGS sequence"/>
</dbReference>
<proteinExistence type="predicted"/>
<dbReference type="Gene3D" id="3.40.50.1820">
    <property type="entry name" value="alpha/beta hydrolase"/>
    <property type="match status" value="1"/>
</dbReference>
<dbReference type="OrthoDB" id="5451115at2"/>
<keyword evidence="3" id="KW-1185">Reference proteome</keyword>
<keyword evidence="1" id="KW-0732">Signal</keyword>
<evidence type="ECO:0008006" key="4">
    <source>
        <dbReference type="Google" id="ProtNLM"/>
    </source>
</evidence>
<gene>
    <name evidence="2" type="ORF">EV688_12118</name>
</gene>
<dbReference type="EMBL" id="SLWX01000021">
    <property type="protein sequence ID" value="TCO71767.1"/>
    <property type="molecule type" value="Genomic_DNA"/>
</dbReference>
<evidence type="ECO:0000256" key="1">
    <source>
        <dbReference type="SAM" id="SignalP"/>
    </source>
</evidence>